<dbReference type="InterPro" id="IPR008490">
    <property type="entry name" value="Transposase_InsH_N"/>
</dbReference>
<dbReference type="RefSeq" id="WP_114189079.1">
    <property type="nucleotide sequence ID" value="NZ_BJYU01000157.1"/>
</dbReference>
<dbReference type="Pfam" id="PF05598">
    <property type="entry name" value="DUF772"/>
    <property type="match status" value="1"/>
</dbReference>
<dbReference type="AlphaFoldDB" id="A0A512C1Q5"/>
<dbReference type="OrthoDB" id="7169055at2"/>
<proteinExistence type="predicted"/>
<sequence>MGPKPTLPSSGDLYRSRLDQILDPRHALFRLAVLIDWDRFDEEFGRFYRPLGRPAKPTRLMVGLSYLQHAFNLSDEAVVQRWIENPYYQWFCGCESFQHELPCDPSSLTRWRKRLGPEGLEKLLAETIQAGLESGAVRPSSLERISVDTTVQPKAITHPTDARLSLKALQALVRQAKRHGLKLRQAHTRLAKRAAVQVGRYAHARQMRRMRRELKRLKTYLGRVYRDIARKVAGDEVLSRRFAPLLGLIERLLVQERTSKNKLYSLHAPEVVCIAKGNAHRPYEFGSKVALAVTNREGFVLASKALEGNPYDGHTLNTTIDQVVAMTDVEPARVYVDQGYRGHDYAKTDRVFITRQRRGLTPTIKRELTRRSAIEPMIGHMKAGGRLGRNHLLGAAGDAINALLVAAGHNLRLILTWLRLFIAWLMAALISSSAQSDTAHEPWNPIVA</sequence>
<dbReference type="PANTHER" id="PTHR33803">
    <property type="entry name" value="IS1478 TRANSPOSASE"/>
    <property type="match status" value="1"/>
</dbReference>
<evidence type="ECO:0000313" key="3">
    <source>
        <dbReference type="EMBL" id="GEO18140.1"/>
    </source>
</evidence>
<evidence type="ECO:0000313" key="4">
    <source>
        <dbReference type="Proteomes" id="UP000321085"/>
    </source>
</evidence>
<dbReference type="GO" id="GO:0003677">
    <property type="term" value="F:DNA binding"/>
    <property type="evidence" value="ECO:0007669"/>
    <property type="project" value="InterPro"/>
</dbReference>
<protein>
    <submittedName>
        <fullName evidence="3">IS5 family transposase</fullName>
    </submittedName>
</protein>
<dbReference type="GO" id="GO:0004803">
    <property type="term" value="F:transposase activity"/>
    <property type="evidence" value="ECO:0007669"/>
    <property type="project" value="InterPro"/>
</dbReference>
<dbReference type="GO" id="GO:0006313">
    <property type="term" value="P:DNA transposition"/>
    <property type="evidence" value="ECO:0007669"/>
    <property type="project" value="InterPro"/>
</dbReference>
<dbReference type="EMBL" id="BJYU01000157">
    <property type="protein sequence ID" value="GEO18140.1"/>
    <property type="molecule type" value="Genomic_DNA"/>
</dbReference>
<name>A0A512C1Q5_9HYPH</name>
<feature type="domain" description="Transposase IS4-like" evidence="1">
    <location>
        <begin position="279"/>
        <end position="407"/>
    </location>
</feature>
<dbReference type="Pfam" id="PF01609">
    <property type="entry name" value="DDE_Tnp_1"/>
    <property type="match status" value="1"/>
</dbReference>
<dbReference type="Proteomes" id="UP000321085">
    <property type="component" value="Unassembled WGS sequence"/>
</dbReference>
<feature type="domain" description="Transposase InsH N-terminal" evidence="2">
    <location>
        <begin position="17"/>
        <end position="114"/>
    </location>
</feature>
<gene>
    <name evidence="3" type="ORF">MAE02_58360</name>
</gene>
<evidence type="ECO:0000259" key="1">
    <source>
        <dbReference type="Pfam" id="PF01609"/>
    </source>
</evidence>
<accession>A0A512C1Q5</accession>
<comment type="caution">
    <text evidence="3">The sequence shown here is derived from an EMBL/GenBank/DDBJ whole genome shotgun (WGS) entry which is preliminary data.</text>
</comment>
<reference evidence="3 4" key="1">
    <citation type="submission" date="2019-07" db="EMBL/GenBank/DDBJ databases">
        <title>Whole genome shotgun sequence of Microvirga aerophila NBRC 106136.</title>
        <authorList>
            <person name="Hosoyama A."/>
            <person name="Uohara A."/>
            <person name="Ohji S."/>
            <person name="Ichikawa N."/>
        </authorList>
    </citation>
    <scope>NUCLEOTIDE SEQUENCE [LARGE SCALE GENOMIC DNA]</scope>
    <source>
        <strain evidence="3 4">NBRC 106136</strain>
    </source>
</reference>
<dbReference type="NCBIfam" id="NF033578">
    <property type="entry name" value="transpos_IS5_1"/>
    <property type="match status" value="1"/>
</dbReference>
<dbReference type="InterPro" id="IPR002559">
    <property type="entry name" value="Transposase_11"/>
</dbReference>
<dbReference type="PANTHER" id="PTHR33803:SF3">
    <property type="entry name" value="BLL1974 PROTEIN"/>
    <property type="match status" value="1"/>
</dbReference>
<dbReference type="InterPro" id="IPR047710">
    <property type="entry name" value="Transpos_IS5-like"/>
</dbReference>
<organism evidence="3 4">
    <name type="scientific">Microvirga aerophila</name>
    <dbReference type="NCBI Taxonomy" id="670291"/>
    <lineage>
        <taxon>Bacteria</taxon>
        <taxon>Pseudomonadati</taxon>
        <taxon>Pseudomonadota</taxon>
        <taxon>Alphaproteobacteria</taxon>
        <taxon>Hyphomicrobiales</taxon>
        <taxon>Methylobacteriaceae</taxon>
        <taxon>Microvirga</taxon>
    </lineage>
</organism>
<keyword evidence="4" id="KW-1185">Reference proteome</keyword>
<evidence type="ECO:0000259" key="2">
    <source>
        <dbReference type="Pfam" id="PF05598"/>
    </source>
</evidence>